<evidence type="ECO:0000313" key="3">
    <source>
        <dbReference type="Proteomes" id="UP000782312"/>
    </source>
</evidence>
<name>A0A932MN27_UNCTE</name>
<gene>
    <name evidence="2" type="ORF">HYZ11_06080</name>
</gene>
<sequence>MKKAFVLGSILALLLAPVQSVAGERGKRPSFAEAQLVMLQQHANPLPDEQLSDLRGGFNGLAFRVIFEGFANSNGDRNFNLQVNSNTEPSSNGGQVTTTGQGDGEAKIIASVGGFGAARGVFQLAQVPGNNNVITNNLFIQLVLLNTGGTEVLRLSDIFGPGQ</sequence>
<protein>
    <recommendedName>
        <fullName evidence="4">Curli production assembly/transport component CsgF</fullName>
    </recommendedName>
</protein>
<dbReference type="Proteomes" id="UP000782312">
    <property type="component" value="Unassembled WGS sequence"/>
</dbReference>
<feature type="chain" id="PRO_5036921884" description="Curli production assembly/transport component CsgF" evidence="1">
    <location>
        <begin position="23"/>
        <end position="163"/>
    </location>
</feature>
<dbReference type="AlphaFoldDB" id="A0A932MN27"/>
<proteinExistence type="predicted"/>
<evidence type="ECO:0000313" key="2">
    <source>
        <dbReference type="EMBL" id="MBI3127152.1"/>
    </source>
</evidence>
<evidence type="ECO:0000256" key="1">
    <source>
        <dbReference type="SAM" id="SignalP"/>
    </source>
</evidence>
<organism evidence="2 3">
    <name type="scientific">Tectimicrobiota bacterium</name>
    <dbReference type="NCBI Taxonomy" id="2528274"/>
    <lineage>
        <taxon>Bacteria</taxon>
        <taxon>Pseudomonadati</taxon>
        <taxon>Nitrospinota/Tectimicrobiota group</taxon>
        <taxon>Candidatus Tectimicrobiota</taxon>
    </lineage>
</organism>
<comment type="caution">
    <text evidence="2">The sequence shown here is derived from an EMBL/GenBank/DDBJ whole genome shotgun (WGS) entry which is preliminary data.</text>
</comment>
<reference evidence="2" key="1">
    <citation type="submission" date="2020-07" db="EMBL/GenBank/DDBJ databases">
        <title>Huge and variable diversity of episymbiotic CPR bacteria and DPANN archaea in groundwater ecosystems.</title>
        <authorList>
            <person name="He C.Y."/>
            <person name="Keren R."/>
            <person name="Whittaker M."/>
            <person name="Farag I.F."/>
            <person name="Doudna J."/>
            <person name="Cate J.H.D."/>
            <person name="Banfield J.F."/>
        </authorList>
    </citation>
    <scope>NUCLEOTIDE SEQUENCE</scope>
    <source>
        <strain evidence="2">NC_groundwater_763_Ag_S-0.2um_68_21</strain>
    </source>
</reference>
<evidence type="ECO:0008006" key="4">
    <source>
        <dbReference type="Google" id="ProtNLM"/>
    </source>
</evidence>
<feature type="signal peptide" evidence="1">
    <location>
        <begin position="1"/>
        <end position="22"/>
    </location>
</feature>
<keyword evidence="1" id="KW-0732">Signal</keyword>
<accession>A0A932MN27</accession>
<dbReference type="EMBL" id="JACPUR010000016">
    <property type="protein sequence ID" value="MBI3127152.1"/>
    <property type="molecule type" value="Genomic_DNA"/>
</dbReference>